<dbReference type="EMBL" id="ML119052">
    <property type="protein sequence ID" value="ROT40595.1"/>
    <property type="molecule type" value="Genomic_DNA"/>
</dbReference>
<dbReference type="RefSeq" id="XP_028468401.1">
    <property type="nucleotide sequence ID" value="XM_028606444.1"/>
</dbReference>
<evidence type="ECO:0000313" key="3">
    <source>
        <dbReference type="EMBL" id="ROT40595.1"/>
    </source>
</evidence>
<gene>
    <name evidence="3" type="ORF">SODALDRAFT_100424</name>
</gene>
<sequence length="161" mass="18149">MPWARSLSISWMQSWFMLSLNPKIPASLGDSGGLSPSRRQEVIWRVGHRLIGNHLPGSLDSCPISILEWISDRRALHRQRRKPTKHHGQPTDKEITRPPHESANPEHLPLSRASRCMTCNVPPCCTERDRPPSRSQRVSIQGRCYGEVPTLRHIKGADAAA</sequence>
<feature type="compositionally biased region" description="Basic and acidic residues" evidence="1">
    <location>
        <begin position="89"/>
        <end position="104"/>
    </location>
</feature>
<protein>
    <submittedName>
        <fullName evidence="3">Uncharacterized protein</fullName>
    </submittedName>
</protein>
<proteinExistence type="predicted"/>
<feature type="region of interest" description="Disordered" evidence="1">
    <location>
        <begin position="77"/>
        <end position="109"/>
    </location>
</feature>
<keyword evidence="2" id="KW-0732">Signal</keyword>
<evidence type="ECO:0000256" key="2">
    <source>
        <dbReference type="SAM" id="SignalP"/>
    </source>
</evidence>
<evidence type="ECO:0000256" key="1">
    <source>
        <dbReference type="SAM" id="MobiDB-lite"/>
    </source>
</evidence>
<dbReference type="AlphaFoldDB" id="A0A3N2Q1U9"/>
<keyword evidence="4" id="KW-1185">Reference proteome</keyword>
<feature type="chain" id="PRO_5018014240" evidence="2">
    <location>
        <begin position="20"/>
        <end position="161"/>
    </location>
</feature>
<reference evidence="3 4" key="1">
    <citation type="journal article" date="2018" name="Mol. Ecol.">
        <title>The obligate alkalophilic soda-lake fungus Sodiomyces alkalinus has shifted to a protein diet.</title>
        <authorList>
            <person name="Grum-Grzhimaylo A.A."/>
            <person name="Falkoski D.L."/>
            <person name="van den Heuvel J."/>
            <person name="Valero-Jimenez C.A."/>
            <person name="Min B."/>
            <person name="Choi I.G."/>
            <person name="Lipzen A."/>
            <person name="Daum C.G."/>
            <person name="Aanen D.K."/>
            <person name="Tsang A."/>
            <person name="Henrissat B."/>
            <person name="Bilanenko E.N."/>
            <person name="de Vries R.P."/>
            <person name="van Kan J.A.L."/>
            <person name="Grigoriev I.V."/>
            <person name="Debets A.J.M."/>
        </authorList>
    </citation>
    <scope>NUCLEOTIDE SEQUENCE [LARGE SCALE GENOMIC DNA]</scope>
    <source>
        <strain evidence="3 4">F11</strain>
    </source>
</reference>
<evidence type="ECO:0000313" key="4">
    <source>
        <dbReference type="Proteomes" id="UP000272025"/>
    </source>
</evidence>
<name>A0A3N2Q1U9_SODAK</name>
<dbReference type="Proteomes" id="UP000272025">
    <property type="component" value="Unassembled WGS sequence"/>
</dbReference>
<feature type="compositionally biased region" description="Basic residues" evidence="1">
    <location>
        <begin position="77"/>
        <end position="88"/>
    </location>
</feature>
<organism evidence="3 4">
    <name type="scientific">Sodiomyces alkalinus (strain CBS 110278 / VKM F-3762 / F11)</name>
    <name type="common">Alkaliphilic filamentous fungus</name>
    <dbReference type="NCBI Taxonomy" id="1314773"/>
    <lineage>
        <taxon>Eukaryota</taxon>
        <taxon>Fungi</taxon>
        <taxon>Dikarya</taxon>
        <taxon>Ascomycota</taxon>
        <taxon>Pezizomycotina</taxon>
        <taxon>Sordariomycetes</taxon>
        <taxon>Hypocreomycetidae</taxon>
        <taxon>Glomerellales</taxon>
        <taxon>Plectosphaerellaceae</taxon>
        <taxon>Sodiomyces</taxon>
    </lineage>
</organism>
<feature type="signal peptide" evidence="2">
    <location>
        <begin position="1"/>
        <end position="19"/>
    </location>
</feature>
<accession>A0A3N2Q1U9</accession>
<dbReference type="GeneID" id="39574922"/>